<dbReference type="PROSITE" id="PS50011">
    <property type="entry name" value="PROTEIN_KINASE_DOM"/>
    <property type="match status" value="1"/>
</dbReference>
<feature type="transmembrane region" description="Helical" evidence="8">
    <location>
        <begin position="27"/>
        <end position="48"/>
    </location>
</feature>
<comment type="caution">
    <text evidence="10">The sequence shown here is derived from an EMBL/GenBank/DDBJ whole genome shotgun (WGS) entry which is preliminary data.</text>
</comment>
<dbReference type="GO" id="GO:0004674">
    <property type="term" value="F:protein serine/threonine kinase activity"/>
    <property type="evidence" value="ECO:0007669"/>
    <property type="project" value="UniProtKB-KW"/>
</dbReference>
<evidence type="ECO:0000256" key="5">
    <source>
        <dbReference type="ARBA" id="ARBA00022777"/>
    </source>
</evidence>
<sequence>MDSIPPQESRAEIVRAVKARSTRLRTATSNTLVAVIGAAALAPVIAAAAGSAPIALAAAGVIGGVGGGQLVTLLQRSADRIRGQRAGTLDTDLPQLIQQTIQTEIATRLDRGDAEAGRLFAEVVQFIERVGGFEAALDSTADELHDHLRDEFAALEGRTGGILESLADLEAGQTHLIDRFDEFEKRYSHGSQLPASPTLPTRNLGVEPDDLFPPVQIAPPPPPLETWTPGAEIRIGQERYLLYDRETAERLAPDSSLRLSTALARRLAPTRDRGVRFVWLRQFKRLRPGLMARAAESGLRREHELLAEIGSERGVARAFPKAVQLETDGTSMTSALAWPTQRRGTAPCDGLDGLAPGDGRPLSEWALAELLAGLAGLCDALGMLHQREFSHRDLTLEGILLAETRQLALRDLGKTGNAPAHGETQSPYAAPEQRRRSDAPPGPSTDVYQLAALTYHLAAGHPPPGVAAPPLRAQAPDAPGKLAAVVDSALSARPADRPTAPALGDAFRVIADELV</sequence>
<dbReference type="EMBL" id="PVTJ01000012">
    <property type="protein sequence ID" value="PRY55733.1"/>
    <property type="molecule type" value="Genomic_DNA"/>
</dbReference>
<keyword evidence="8" id="KW-0472">Membrane</keyword>
<evidence type="ECO:0000256" key="6">
    <source>
        <dbReference type="ARBA" id="ARBA00022840"/>
    </source>
</evidence>
<evidence type="ECO:0000256" key="2">
    <source>
        <dbReference type="ARBA" id="ARBA00022527"/>
    </source>
</evidence>
<evidence type="ECO:0000256" key="1">
    <source>
        <dbReference type="ARBA" id="ARBA00012513"/>
    </source>
</evidence>
<evidence type="ECO:0000259" key="9">
    <source>
        <dbReference type="PROSITE" id="PS50011"/>
    </source>
</evidence>
<organism evidence="10 11">
    <name type="scientific">Glycomyces artemisiae</name>
    <dbReference type="NCBI Taxonomy" id="1076443"/>
    <lineage>
        <taxon>Bacteria</taxon>
        <taxon>Bacillati</taxon>
        <taxon>Actinomycetota</taxon>
        <taxon>Actinomycetes</taxon>
        <taxon>Glycomycetales</taxon>
        <taxon>Glycomycetaceae</taxon>
        <taxon>Glycomyces</taxon>
    </lineage>
</organism>
<accession>A0A2T0UCS9</accession>
<keyword evidence="11" id="KW-1185">Reference proteome</keyword>
<dbReference type="InterPro" id="IPR011009">
    <property type="entry name" value="Kinase-like_dom_sf"/>
</dbReference>
<keyword evidence="8" id="KW-1133">Transmembrane helix</keyword>
<reference evidence="10 11" key="1">
    <citation type="submission" date="2018-03" db="EMBL/GenBank/DDBJ databases">
        <title>Genomic Encyclopedia of Type Strains, Phase III (KMG-III): the genomes of soil and plant-associated and newly described type strains.</title>
        <authorList>
            <person name="Whitman W."/>
        </authorList>
    </citation>
    <scope>NUCLEOTIDE SEQUENCE [LARGE SCALE GENOMIC DNA]</scope>
    <source>
        <strain evidence="10 11">CGMCC 4.7067</strain>
    </source>
</reference>
<dbReference type="AlphaFoldDB" id="A0A2T0UCS9"/>
<evidence type="ECO:0000256" key="8">
    <source>
        <dbReference type="SAM" id="Phobius"/>
    </source>
</evidence>
<dbReference type="InterPro" id="IPR000719">
    <property type="entry name" value="Prot_kinase_dom"/>
</dbReference>
<evidence type="ECO:0000313" key="10">
    <source>
        <dbReference type="EMBL" id="PRY55733.1"/>
    </source>
</evidence>
<gene>
    <name evidence="10" type="ORF">B0I28_11246</name>
</gene>
<keyword evidence="5 10" id="KW-0418">Kinase</keyword>
<keyword evidence="2" id="KW-0723">Serine/threonine-protein kinase</keyword>
<keyword evidence="8" id="KW-0812">Transmembrane</keyword>
<proteinExistence type="predicted"/>
<feature type="region of interest" description="Disordered" evidence="7">
    <location>
        <begin position="414"/>
        <end position="445"/>
    </location>
</feature>
<dbReference type="SUPFAM" id="SSF56112">
    <property type="entry name" value="Protein kinase-like (PK-like)"/>
    <property type="match status" value="1"/>
</dbReference>
<name>A0A2T0UCS9_9ACTN</name>
<evidence type="ECO:0000256" key="4">
    <source>
        <dbReference type="ARBA" id="ARBA00022741"/>
    </source>
</evidence>
<keyword evidence="6" id="KW-0067">ATP-binding</keyword>
<dbReference type="GO" id="GO:0005524">
    <property type="term" value="F:ATP binding"/>
    <property type="evidence" value="ECO:0007669"/>
    <property type="project" value="UniProtKB-KW"/>
</dbReference>
<dbReference type="EC" id="2.7.11.1" evidence="1"/>
<feature type="domain" description="Protein kinase" evidence="9">
    <location>
        <begin position="245"/>
        <end position="515"/>
    </location>
</feature>
<keyword evidence="4" id="KW-0547">Nucleotide-binding</keyword>
<dbReference type="Gene3D" id="1.10.510.10">
    <property type="entry name" value="Transferase(Phosphotransferase) domain 1"/>
    <property type="match status" value="1"/>
</dbReference>
<dbReference type="Proteomes" id="UP000238176">
    <property type="component" value="Unassembled WGS sequence"/>
</dbReference>
<keyword evidence="3" id="KW-0808">Transferase</keyword>
<dbReference type="PANTHER" id="PTHR43289:SF6">
    <property type="entry name" value="SERINE_THREONINE-PROTEIN KINASE NEKL-3"/>
    <property type="match status" value="1"/>
</dbReference>
<protein>
    <recommendedName>
        <fullName evidence="1">non-specific serine/threonine protein kinase</fullName>
        <ecNumber evidence="1">2.7.11.1</ecNumber>
    </recommendedName>
</protein>
<dbReference type="PANTHER" id="PTHR43289">
    <property type="entry name" value="MITOGEN-ACTIVATED PROTEIN KINASE KINASE KINASE 20-RELATED"/>
    <property type="match status" value="1"/>
</dbReference>
<dbReference type="Pfam" id="PF00069">
    <property type="entry name" value="Pkinase"/>
    <property type="match status" value="1"/>
</dbReference>
<dbReference type="RefSeq" id="WP_181245932.1">
    <property type="nucleotide sequence ID" value="NZ_PVTJ01000012.1"/>
</dbReference>
<evidence type="ECO:0000256" key="3">
    <source>
        <dbReference type="ARBA" id="ARBA00022679"/>
    </source>
</evidence>
<evidence type="ECO:0000256" key="7">
    <source>
        <dbReference type="SAM" id="MobiDB-lite"/>
    </source>
</evidence>
<evidence type="ECO:0000313" key="11">
    <source>
        <dbReference type="Proteomes" id="UP000238176"/>
    </source>
</evidence>